<comment type="similarity">
    <text evidence="3 13">Belongs to the multicopper oxidase family.</text>
</comment>
<comment type="function">
    <text evidence="13">Lignin degradation and detoxification of lignin-derived products.</text>
</comment>
<dbReference type="CDD" id="cd13897">
    <property type="entry name" value="CuRO_3_LCC_plant"/>
    <property type="match status" value="1"/>
</dbReference>
<keyword evidence="18" id="KW-1185">Reference proteome</keyword>
<evidence type="ECO:0000256" key="1">
    <source>
        <dbReference type="ARBA" id="ARBA00000349"/>
    </source>
</evidence>
<keyword evidence="5 13" id="KW-0052">Apoplast</keyword>
<evidence type="ECO:0000259" key="16">
    <source>
        <dbReference type="Pfam" id="PF07732"/>
    </source>
</evidence>
<evidence type="ECO:0000256" key="3">
    <source>
        <dbReference type="ARBA" id="ARBA00010609"/>
    </source>
</evidence>
<dbReference type="GO" id="GO:0052716">
    <property type="term" value="F:hydroquinone:oxygen oxidoreductase activity"/>
    <property type="evidence" value="ECO:0007669"/>
    <property type="project" value="UniProtKB-EC"/>
</dbReference>
<comment type="subcellular location">
    <subcellularLocation>
        <location evidence="2 13">Secreted</location>
        <location evidence="2 13">Extracellular space</location>
        <location evidence="2 13">Apoplast</location>
    </subcellularLocation>
</comment>
<dbReference type="PANTHER" id="PTHR11709">
    <property type="entry name" value="MULTI-COPPER OXIDASE"/>
    <property type="match status" value="1"/>
</dbReference>
<dbReference type="EMBL" id="JXTC01000014">
    <property type="protein sequence ID" value="POO00278.1"/>
    <property type="molecule type" value="Genomic_DNA"/>
</dbReference>
<dbReference type="Pfam" id="PF07731">
    <property type="entry name" value="Cu-oxidase_2"/>
    <property type="match status" value="1"/>
</dbReference>
<keyword evidence="6 13" id="KW-0964">Secreted</keyword>
<proteinExistence type="inferred from homology"/>
<dbReference type="GO" id="GO:0046274">
    <property type="term" value="P:lignin catabolic process"/>
    <property type="evidence" value="ECO:0007669"/>
    <property type="project" value="UniProtKB-KW"/>
</dbReference>
<keyword evidence="11" id="KW-0325">Glycoprotein</keyword>
<dbReference type="CDD" id="cd13849">
    <property type="entry name" value="CuRO_1_LCC_plant"/>
    <property type="match status" value="1"/>
</dbReference>
<dbReference type="PROSITE" id="PS00080">
    <property type="entry name" value="MULTICOPPER_OXIDASE2"/>
    <property type="match status" value="1"/>
</dbReference>
<dbReference type="OrthoDB" id="2121828at2759"/>
<dbReference type="InParanoid" id="A0A2P5FR42"/>
<feature type="domain" description="Plastocyanin-like" evidence="15">
    <location>
        <begin position="395"/>
        <end position="527"/>
    </location>
</feature>
<keyword evidence="7 13" id="KW-0479">Metal-binding</keyword>
<dbReference type="InterPro" id="IPR034285">
    <property type="entry name" value="CuRO_2_LCC"/>
</dbReference>
<comment type="cofactor">
    <cofactor evidence="13">
        <name>Cu cation</name>
        <dbReference type="ChEBI" id="CHEBI:23378"/>
    </cofactor>
    <text evidence="13">Binds 4 Cu cations per monomer.</text>
</comment>
<sequence length="547" mass="60771">MAQNVHHYSFFLRETNFTRLCTTKSMLTVNGSFPGPTIHVRRGDTAFINVHNEGKYGVTIHWHGVKQPRNPWSDGPENITQCPIQPGKNFTYEVIFSTEEGTLWWHAHSDWSRATVHGPIVILPPSGKTYPFPEPYAEPTIVLGSWFNGDVMELIEDALATGGDPNISDAFTINGWPGNLYNCSGESIYTLNVTQGKTYLLRVVNAIMNEEMFFAIAQHNLTVVAQDAAYIKPVTTSYIMIAPGQTMDILLTANQSLSQYYMLSSPFFDSDAEFDNTTTSAVLSYEGNYTAPTTPVNASQLPAIDDRIAAYNFSSRIRALATEEYPINVPQNITESQRLYVTISVNTIICPNSSCDGPDGNRLAASMNNVSFDIPSTDVLQAYYRNLTNVYTTDFPVRPPYYFNFSGDVGNNTLHPTVGTKVKLIEYGEPVEIVFQGTNVLTAENHPMHLHGFSFYNVGNGFGNYNETTDPSTYNLVDPPEVNTIGVPKTGWVAVRFFADNPGVWFMHCHLERHSSWGMDAVLIVKNGPTNETSMREPPAYGMPSCS</sequence>
<gene>
    <name evidence="17" type="ORF">TorRG33x02_040560</name>
</gene>
<evidence type="ECO:0000256" key="6">
    <source>
        <dbReference type="ARBA" id="ARBA00022525"/>
    </source>
</evidence>
<evidence type="ECO:0000259" key="14">
    <source>
        <dbReference type="Pfam" id="PF00394"/>
    </source>
</evidence>
<protein>
    <recommendedName>
        <fullName evidence="4 13">Laccase</fullName>
        <ecNumber evidence="4 13">1.10.3.2</ecNumber>
    </recommendedName>
    <alternativeName>
        <fullName evidence="13">Benzenediol:oxygen oxidoreductase</fullName>
    </alternativeName>
    <alternativeName>
        <fullName evidence="13">Diphenol oxidase</fullName>
    </alternativeName>
    <alternativeName>
        <fullName evidence="13">Urishiol oxidase</fullName>
    </alternativeName>
</protein>
<evidence type="ECO:0000256" key="5">
    <source>
        <dbReference type="ARBA" id="ARBA00022523"/>
    </source>
</evidence>
<evidence type="ECO:0000256" key="10">
    <source>
        <dbReference type="ARBA" id="ARBA00023008"/>
    </source>
</evidence>
<evidence type="ECO:0000256" key="7">
    <source>
        <dbReference type="ARBA" id="ARBA00022723"/>
    </source>
</evidence>
<feature type="domain" description="Plastocyanin-like" evidence="14">
    <location>
        <begin position="140"/>
        <end position="288"/>
    </location>
</feature>
<evidence type="ECO:0000256" key="13">
    <source>
        <dbReference type="RuleBase" id="RU361119"/>
    </source>
</evidence>
<dbReference type="CDD" id="cd13875">
    <property type="entry name" value="CuRO_2_LCC_plant"/>
    <property type="match status" value="1"/>
</dbReference>
<dbReference type="Pfam" id="PF00394">
    <property type="entry name" value="Cu-oxidase"/>
    <property type="match status" value="1"/>
</dbReference>
<dbReference type="PANTHER" id="PTHR11709:SF410">
    <property type="entry name" value="LACCASE"/>
    <property type="match status" value="1"/>
</dbReference>
<evidence type="ECO:0000256" key="4">
    <source>
        <dbReference type="ARBA" id="ARBA00012297"/>
    </source>
</evidence>
<dbReference type="GO" id="GO:0005507">
    <property type="term" value="F:copper ion binding"/>
    <property type="evidence" value="ECO:0007669"/>
    <property type="project" value="InterPro"/>
</dbReference>
<evidence type="ECO:0000313" key="18">
    <source>
        <dbReference type="Proteomes" id="UP000237000"/>
    </source>
</evidence>
<dbReference type="InterPro" id="IPR008972">
    <property type="entry name" value="Cupredoxin"/>
</dbReference>
<dbReference type="SUPFAM" id="SSF49503">
    <property type="entry name" value="Cupredoxins"/>
    <property type="match status" value="3"/>
</dbReference>
<dbReference type="InterPro" id="IPR001117">
    <property type="entry name" value="Cu-oxidase_2nd"/>
</dbReference>
<comment type="caution">
    <text evidence="17">The sequence shown here is derived from an EMBL/GenBank/DDBJ whole genome shotgun (WGS) entry which is preliminary data.</text>
</comment>
<dbReference type="EC" id="1.10.3.2" evidence="4 13"/>
<dbReference type="InterPro" id="IPR034288">
    <property type="entry name" value="CuRO_1_LCC"/>
</dbReference>
<dbReference type="InterPro" id="IPR011707">
    <property type="entry name" value="Cu-oxidase-like_N"/>
</dbReference>
<dbReference type="InterPro" id="IPR045087">
    <property type="entry name" value="Cu-oxidase_fam"/>
</dbReference>
<accession>A0A2P5FR42</accession>
<dbReference type="InterPro" id="IPR017761">
    <property type="entry name" value="Laccase"/>
</dbReference>
<dbReference type="STRING" id="63057.A0A2P5FR42"/>
<evidence type="ECO:0000256" key="12">
    <source>
        <dbReference type="ARBA" id="ARBA00023185"/>
    </source>
</evidence>
<evidence type="ECO:0000259" key="15">
    <source>
        <dbReference type="Pfam" id="PF07731"/>
    </source>
</evidence>
<evidence type="ECO:0000313" key="17">
    <source>
        <dbReference type="EMBL" id="POO00278.1"/>
    </source>
</evidence>
<organism evidence="17 18">
    <name type="scientific">Trema orientale</name>
    <name type="common">Charcoal tree</name>
    <name type="synonym">Celtis orientalis</name>
    <dbReference type="NCBI Taxonomy" id="63057"/>
    <lineage>
        <taxon>Eukaryota</taxon>
        <taxon>Viridiplantae</taxon>
        <taxon>Streptophyta</taxon>
        <taxon>Embryophyta</taxon>
        <taxon>Tracheophyta</taxon>
        <taxon>Spermatophyta</taxon>
        <taxon>Magnoliopsida</taxon>
        <taxon>eudicotyledons</taxon>
        <taxon>Gunneridae</taxon>
        <taxon>Pentapetalae</taxon>
        <taxon>rosids</taxon>
        <taxon>fabids</taxon>
        <taxon>Rosales</taxon>
        <taxon>Cannabaceae</taxon>
        <taxon>Trema</taxon>
    </lineage>
</organism>
<evidence type="ECO:0000256" key="9">
    <source>
        <dbReference type="ARBA" id="ARBA00023002"/>
    </source>
</evidence>
<keyword evidence="9 13" id="KW-0560">Oxidoreductase</keyword>
<keyword evidence="12 13" id="KW-0439">Lignin degradation</keyword>
<comment type="catalytic activity">
    <reaction evidence="1 13">
        <text>4 hydroquinone + O2 = 4 benzosemiquinone + 2 H2O</text>
        <dbReference type="Rhea" id="RHEA:11276"/>
        <dbReference type="ChEBI" id="CHEBI:15377"/>
        <dbReference type="ChEBI" id="CHEBI:15379"/>
        <dbReference type="ChEBI" id="CHEBI:17594"/>
        <dbReference type="ChEBI" id="CHEBI:17977"/>
        <dbReference type="EC" id="1.10.3.2"/>
    </reaction>
</comment>
<dbReference type="GO" id="GO:0048046">
    <property type="term" value="C:apoplast"/>
    <property type="evidence" value="ECO:0007669"/>
    <property type="project" value="UniProtKB-SubCell"/>
</dbReference>
<dbReference type="Gene3D" id="2.60.40.420">
    <property type="entry name" value="Cupredoxins - blue copper proteins"/>
    <property type="match status" value="3"/>
</dbReference>
<keyword evidence="10 13" id="KW-0186">Copper</keyword>
<dbReference type="Pfam" id="PF07732">
    <property type="entry name" value="Cu-oxidase_3"/>
    <property type="match status" value="1"/>
</dbReference>
<keyword evidence="8 13" id="KW-0677">Repeat</keyword>
<dbReference type="InterPro" id="IPR002355">
    <property type="entry name" value="Cu_oxidase_Cu_BS"/>
</dbReference>
<dbReference type="InterPro" id="IPR034289">
    <property type="entry name" value="CuRO_3_LCC"/>
</dbReference>
<evidence type="ECO:0000256" key="11">
    <source>
        <dbReference type="ARBA" id="ARBA00023180"/>
    </source>
</evidence>
<reference evidence="18" key="1">
    <citation type="submission" date="2016-06" db="EMBL/GenBank/DDBJ databases">
        <title>Parallel loss of symbiosis genes in relatives of nitrogen-fixing non-legume Parasponia.</title>
        <authorList>
            <person name="Van Velzen R."/>
            <person name="Holmer R."/>
            <person name="Bu F."/>
            <person name="Rutten L."/>
            <person name="Van Zeijl A."/>
            <person name="Liu W."/>
            <person name="Santuari L."/>
            <person name="Cao Q."/>
            <person name="Sharma T."/>
            <person name="Shen D."/>
            <person name="Roswanjaya Y."/>
            <person name="Wardhani T."/>
            <person name="Kalhor M.S."/>
            <person name="Jansen J."/>
            <person name="Van den Hoogen J."/>
            <person name="Gungor B."/>
            <person name="Hartog M."/>
            <person name="Hontelez J."/>
            <person name="Verver J."/>
            <person name="Yang W.-C."/>
            <person name="Schijlen E."/>
            <person name="Repin R."/>
            <person name="Schilthuizen M."/>
            <person name="Schranz E."/>
            <person name="Heidstra R."/>
            <person name="Miyata K."/>
            <person name="Fedorova E."/>
            <person name="Kohlen W."/>
            <person name="Bisseling T."/>
            <person name="Smit S."/>
            <person name="Geurts R."/>
        </authorList>
    </citation>
    <scope>NUCLEOTIDE SEQUENCE [LARGE SCALE GENOMIC DNA]</scope>
    <source>
        <strain evidence="18">cv. RG33-2</strain>
    </source>
</reference>
<dbReference type="InterPro" id="IPR011706">
    <property type="entry name" value="Cu-oxidase_C"/>
</dbReference>
<evidence type="ECO:0000256" key="2">
    <source>
        <dbReference type="ARBA" id="ARBA00004271"/>
    </source>
</evidence>
<evidence type="ECO:0000256" key="8">
    <source>
        <dbReference type="ARBA" id="ARBA00022737"/>
    </source>
</evidence>
<name>A0A2P5FR42_TREOI</name>
<feature type="domain" description="Plastocyanin-like" evidence="16">
    <location>
        <begin position="14"/>
        <end position="125"/>
    </location>
</feature>
<dbReference type="Proteomes" id="UP000237000">
    <property type="component" value="Unassembled WGS sequence"/>
</dbReference>
<dbReference type="AlphaFoldDB" id="A0A2P5FR42"/>
<dbReference type="NCBIfam" id="TIGR03389">
    <property type="entry name" value="laccase"/>
    <property type="match status" value="1"/>
</dbReference>